<comment type="caution">
    <text evidence="1">The sequence shown here is derived from an EMBL/GenBank/DDBJ whole genome shotgun (WGS) entry which is preliminary data.</text>
</comment>
<sequence>MAWLTLDDNRKIRWVIDQVISKRIEIRIWVQGEKTLFTSKIIEINHGSISSEIESRSELIIEKLFPEKGNSLIRSLPEVALEFFI</sequence>
<organism evidence="1">
    <name type="scientific">marine sediment metagenome</name>
    <dbReference type="NCBI Taxonomy" id="412755"/>
    <lineage>
        <taxon>unclassified sequences</taxon>
        <taxon>metagenomes</taxon>
        <taxon>ecological metagenomes</taxon>
    </lineage>
</organism>
<proteinExistence type="predicted"/>
<feature type="non-terminal residue" evidence="1">
    <location>
        <position position="85"/>
    </location>
</feature>
<name>X0XNE6_9ZZZZ</name>
<gene>
    <name evidence="1" type="ORF">S01H1_76534</name>
</gene>
<accession>X0XNE6</accession>
<dbReference type="AlphaFoldDB" id="X0XNE6"/>
<reference evidence="1" key="1">
    <citation type="journal article" date="2014" name="Front. Microbiol.">
        <title>High frequency of phylogenetically diverse reductive dehalogenase-homologous genes in deep subseafloor sedimentary metagenomes.</title>
        <authorList>
            <person name="Kawai M."/>
            <person name="Futagami T."/>
            <person name="Toyoda A."/>
            <person name="Takaki Y."/>
            <person name="Nishi S."/>
            <person name="Hori S."/>
            <person name="Arai W."/>
            <person name="Tsubouchi T."/>
            <person name="Morono Y."/>
            <person name="Uchiyama I."/>
            <person name="Ito T."/>
            <person name="Fujiyama A."/>
            <person name="Inagaki F."/>
            <person name="Takami H."/>
        </authorList>
    </citation>
    <scope>NUCLEOTIDE SEQUENCE</scope>
    <source>
        <strain evidence="1">Expedition CK06-06</strain>
    </source>
</reference>
<protein>
    <submittedName>
        <fullName evidence="1">Uncharacterized protein</fullName>
    </submittedName>
</protein>
<evidence type="ECO:0000313" key="1">
    <source>
        <dbReference type="EMBL" id="GAG44715.1"/>
    </source>
</evidence>
<dbReference type="EMBL" id="BARS01051368">
    <property type="protein sequence ID" value="GAG44715.1"/>
    <property type="molecule type" value="Genomic_DNA"/>
</dbReference>